<sequence length="166" mass="18673">MFGSCCEGYFPDKSKLFSNLRLSRQTMCRRIIGISNEIILKLRVRIRYFKYFSLAFDKCTDISDLARLVVFLSGVNQSSQVTEEMLNVINLKGTTIGEDIFHAFENCLYGNQLDLEILSGISTDGTPAMIETYFYKTAAEVLPNKGHAGVPPLALNLFPNCFQMTS</sequence>
<comment type="caution">
    <text evidence="1">The sequence shown here is derived from an EMBL/GenBank/DDBJ whole genome shotgun (WGS) entry which is preliminary data.</text>
</comment>
<dbReference type="EMBL" id="BPLR01008466">
    <property type="protein sequence ID" value="GIY24914.1"/>
    <property type="molecule type" value="Genomic_DNA"/>
</dbReference>
<name>A0AAV4RUV7_CAEEX</name>
<dbReference type="Proteomes" id="UP001054945">
    <property type="component" value="Unassembled WGS sequence"/>
</dbReference>
<dbReference type="PANTHER" id="PTHR45913:SF5">
    <property type="entry name" value="GENERAL TRANSCRIPTION FACTOR II-I REPEAT DOMAIN-CONTAINING PROTEIN 2A-LIKE PROTEIN"/>
    <property type="match status" value="1"/>
</dbReference>
<proteinExistence type="predicted"/>
<organism evidence="1 2">
    <name type="scientific">Caerostris extrusa</name>
    <name type="common">Bark spider</name>
    <name type="synonym">Caerostris bankana</name>
    <dbReference type="NCBI Taxonomy" id="172846"/>
    <lineage>
        <taxon>Eukaryota</taxon>
        <taxon>Metazoa</taxon>
        <taxon>Ecdysozoa</taxon>
        <taxon>Arthropoda</taxon>
        <taxon>Chelicerata</taxon>
        <taxon>Arachnida</taxon>
        <taxon>Araneae</taxon>
        <taxon>Araneomorphae</taxon>
        <taxon>Entelegynae</taxon>
        <taxon>Araneoidea</taxon>
        <taxon>Araneidae</taxon>
        <taxon>Caerostris</taxon>
    </lineage>
</organism>
<accession>A0AAV4RUV7</accession>
<evidence type="ECO:0000313" key="1">
    <source>
        <dbReference type="EMBL" id="GIY24914.1"/>
    </source>
</evidence>
<protein>
    <submittedName>
        <fullName evidence="1">General transcription factor II-I repeat domain-containing protein 2</fullName>
    </submittedName>
</protein>
<dbReference type="AlphaFoldDB" id="A0AAV4RUV7"/>
<evidence type="ECO:0000313" key="2">
    <source>
        <dbReference type="Proteomes" id="UP001054945"/>
    </source>
</evidence>
<gene>
    <name evidence="1" type="primary">GTF2IRD2_4</name>
    <name evidence="1" type="ORF">CEXT_451561</name>
</gene>
<reference evidence="1 2" key="1">
    <citation type="submission" date="2021-06" db="EMBL/GenBank/DDBJ databases">
        <title>Caerostris extrusa draft genome.</title>
        <authorList>
            <person name="Kono N."/>
            <person name="Arakawa K."/>
        </authorList>
    </citation>
    <scope>NUCLEOTIDE SEQUENCE [LARGE SCALE GENOMIC DNA]</scope>
</reference>
<keyword evidence="2" id="KW-1185">Reference proteome</keyword>
<dbReference type="PANTHER" id="PTHR45913">
    <property type="entry name" value="EPM2A-INTERACTING PROTEIN 1"/>
    <property type="match status" value="1"/>
</dbReference>